<dbReference type="Pfam" id="PF01812">
    <property type="entry name" value="5-FTHF_cyc-lig"/>
    <property type="match status" value="1"/>
</dbReference>
<sequence length="192" mass="22163">MDKETLRRVYLEKRKTLTKKEYDFRNGLITNRLISFITENQFHAIHVFLPISKNREIDLRPFIKQLHNELPSVDVVTSISDLSQASMSHYKLEADTQLKLNKWGIPEPVNAEPYDMEKIDCVLVPMVIGSKTGHRIGYGKGYYDQFLNNCSENTIFVGLNIGPLLEGDMYAEEHDIAMGYMITPFQLFKINS</sequence>
<dbReference type="GO" id="GO:0046872">
    <property type="term" value="F:metal ion binding"/>
    <property type="evidence" value="ECO:0007669"/>
    <property type="project" value="UniProtKB-KW"/>
</dbReference>
<feature type="binding site" evidence="4">
    <location>
        <begin position="135"/>
        <end position="143"/>
    </location>
    <ligand>
        <name>ATP</name>
        <dbReference type="ChEBI" id="CHEBI:30616"/>
    </ligand>
</feature>
<dbReference type="EC" id="6.3.3.2" evidence="5"/>
<feature type="binding site" evidence="4">
    <location>
        <begin position="3"/>
        <end position="7"/>
    </location>
    <ligand>
        <name>ATP</name>
        <dbReference type="ChEBI" id="CHEBI:30616"/>
    </ligand>
</feature>
<evidence type="ECO:0000256" key="3">
    <source>
        <dbReference type="ARBA" id="ARBA00022840"/>
    </source>
</evidence>
<dbReference type="GO" id="GO:0009396">
    <property type="term" value="P:folic acid-containing compound biosynthetic process"/>
    <property type="evidence" value="ECO:0007669"/>
    <property type="project" value="TreeGrafter"/>
</dbReference>
<dbReference type="InterPro" id="IPR024185">
    <property type="entry name" value="FTHF_cligase-like_sf"/>
</dbReference>
<dbReference type="PANTHER" id="PTHR23407:SF1">
    <property type="entry name" value="5-FORMYLTETRAHYDROFOLATE CYCLO-LIGASE"/>
    <property type="match status" value="1"/>
</dbReference>
<comment type="caution">
    <text evidence="6">The sequence shown here is derived from an EMBL/GenBank/DDBJ whole genome shotgun (WGS) entry which is preliminary data.</text>
</comment>
<evidence type="ECO:0000256" key="2">
    <source>
        <dbReference type="ARBA" id="ARBA00022741"/>
    </source>
</evidence>
<dbReference type="GO" id="GO:0030272">
    <property type="term" value="F:5-formyltetrahydrofolate cyclo-ligase activity"/>
    <property type="evidence" value="ECO:0007669"/>
    <property type="project" value="UniProtKB-EC"/>
</dbReference>
<dbReference type="EMBL" id="JAERQG010000001">
    <property type="protein sequence ID" value="MBL0763698.1"/>
    <property type="molecule type" value="Genomic_DNA"/>
</dbReference>
<proteinExistence type="inferred from homology"/>
<comment type="cofactor">
    <cofactor evidence="5">
        <name>Mg(2+)</name>
        <dbReference type="ChEBI" id="CHEBI:18420"/>
    </cofactor>
</comment>
<feature type="binding site" evidence="4">
    <location>
        <position position="56"/>
    </location>
    <ligand>
        <name>substrate</name>
    </ligand>
</feature>
<dbReference type="InterPro" id="IPR002698">
    <property type="entry name" value="FTHF_cligase"/>
</dbReference>
<keyword evidence="5" id="KW-0460">Magnesium</keyword>
<feature type="binding site" evidence="4">
    <location>
        <position position="49"/>
    </location>
    <ligand>
        <name>substrate</name>
    </ligand>
</feature>
<keyword evidence="5" id="KW-0479">Metal-binding</keyword>
<keyword evidence="6" id="KW-0436">Ligase</keyword>
<dbReference type="GO" id="GO:0005524">
    <property type="term" value="F:ATP binding"/>
    <property type="evidence" value="ECO:0007669"/>
    <property type="project" value="UniProtKB-KW"/>
</dbReference>
<gene>
    <name evidence="6" type="ORF">JKP34_00455</name>
</gene>
<evidence type="ECO:0000256" key="5">
    <source>
        <dbReference type="RuleBase" id="RU361279"/>
    </source>
</evidence>
<reference evidence="6" key="1">
    <citation type="submission" date="2021-01" db="EMBL/GenBank/DDBJ databases">
        <title>Marivirga sp. nov., isolated from intertidal surface sediments.</title>
        <authorList>
            <person name="Zhang M."/>
        </authorList>
    </citation>
    <scope>NUCLEOTIDE SEQUENCE</scope>
    <source>
        <strain evidence="6">SM1354</strain>
    </source>
</reference>
<evidence type="ECO:0000256" key="1">
    <source>
        <dbReference type="ARBA" id="ARBA00010638"/>
    </source>
</evidence>
<dbReference type="PIRSF" id="PIRSF006806">
    <property type="entry name" value="FTHF_cligase"/>
    <property type="match status" value="1"/>
</dbReference>
<dbReference type="NCBIfam" id="TIGR02727">
    <property type="entry name" value="MTHFS_bact"/>
    <property type="match status" value="1"/>
</dbReference>
<keyword evidence="3 4" id="KW-0067">ATP-binding</keyword>
<protein>
    <recommendedName>
        <fullName evidence="5">5-formyltetrahydrofolate cyclo-ligase</fullName>
        <ecNumber evidence="5">6.3.3.2</ecNumber>
    </recommendedName>
</protein>
<dbReference type="PANTHER" id="PTHR23407">
    <property type="entry name" value="ATPASE INHIBITOR/5-FORMYLTETRAHYDROFOLATE CYCLO-LIGASE"/>
    <property type="match status" value="1"/>
</dbReference>
<keyword evidence="7" id="KW-1185">Reference proteome</keyword>
<dbReference type="RefSeq" id="WP_201916579.1">
    <property type="nucleotide sequence ID" value="NZ_JAERQG010000001.1"/>
</dbReference>
<comment type="similarity">
    <text evidence="1 5">Belongs to the 5-formyltetrahydrofolate cyclo-ligase family.</text>
</comment>
<evidence type="ECO:0000313" key="7">
    <source>
        <dbReference type="Proteomes" id="UP000642920"/>
    </source>
</evidence>
<comment type="catalytic activity">
    <reaction evidence="5">
        <text>(6S)-5-formyl-5,6,7,8-tetrahydrofolate + ATP = (6R)-5,10-methenyltetrahydrofolate + ADP + phosphate</text>
        <dbReference type="Rhea" id="RHEA:10488"/>
        <dbReference type="ChEBI" id="CHEBI:30616"/>
        <dbReference type="ChEBI" id="CHEBI:43474"/>
        <dbReference type="ChEBI" id="CHEBI:57455"/>
        <dbReference type="ChEBI" id="CHEBI:57457"/>
        <dbReference type="ChEBI" id="CHEBI:456216"/>
        <dbReference type="EC" id="6.3.3.2"/>
    </reaction>
</comment>
<organism evidence="6 7">
    <name type="scientific">Marivirga atlantica</name>
    <dbReference type="NCBI Taxonomy" id="1548457"/>
    <lineage>
        <taxon>Bacteria</taxon>
        <taxon>Pseudomonadati</taxon>
        <taxon>Bacteroidota</taxon>
        <taxon>Cytophagia</taxon>
        <taxon>Cytophagales</taxon>
        <taxon>Marivirgaceae</taxon>
        <taxon>Marivirga</taxon>
    </lineage>
</organism>
<evidence type="ECO:0000256" key="4">
    <source>
        <dbReference type="PIRSR" id="PIRSR006806-1"/>
    </source>
</evidence>
<accession>A0A937DFI2</accession>
<evidence type="ECO:0000313" key="6">
    <source>
        <dbReference type="EMBL" id="MBL0763698.1"/>
    </source>
</evidence>
<keyword evidence="2 4" id="KW-0547">Nucleotide-binding</keyword>
<dbReference type="GO" id="GO:0035999">
    <property type="term" value="P:tetrahydrofolate interconversion"/>
    <property type="evidence" value="ECO:0007669"/>
    <property type="project" value="TreeGrafter"/>
</dbReference>
<dbReference type="Gene3D" id="3.40.50.10420">
    <property type="entry name" value="NagB/RpiA/CoA transferase-like"/>
    <property type="match status" value="1"/>
</dbReference>
<dbReference type="InterPro" id="IPR037171">
    <property type="entry name" value="NagB/RpiA_transferase-like"/>
</dbReference>
<name>A0A937DFI2_9BACT</name>
<dbReference type="Proteomes" id="UP000642920">
    <property type="component" value="Unassembled WGS sequence"/>
</dbReference>
<dbReference type="SUPFAM" id="SSF100950">
    <property type="entry name" value="NagB/RpiA/CoA transferase-like"/>
    <property type="match status" value="1"/>
</dbReference>
<dbReference type="AlphaFoldDB" id="A0A937DFI2"/>